<evidence type="ECO:0000313" key="5">
    <source>
        <dbReference type="EMBL" id="KAL0172068.1"/>
    </source>
</evidence>
<proteinExistence type="predicted"/>
<reference evidence="5 6" key="1">
    <citation type="submission" date="2024-05" db="EMBL/GenBank/DDBJ databases">
        <title>Genome sequencing and assembly of Indian major carp, Cirrhinus mrigala (Hamilton, 1822).</title>
        <authorList>
            <person name="Mohindra V."/>
            <person name="Chowdhury L.M."/>
            <person name="Lal K."/>
            <person name="Jena J.K."/>
        </authorList>
    </citation>
    <scope>NUCLEOTIDE SEQUENCE [LARGE SCALE GENOMIC DNA]</scope>
    <source>
        <strain evidence="5">CM1030</strain>
        <tissue evidence="5">Blood</tissue>
    </source>
</reference>
<dbReference type="EMBL" id="JAMKFB020000016">
    <property type="protein sequence ID" value="KAL0172068.1"/>
    <property type="molecule type" value="Genomic_DNA"/>
</dbReference>
<dbReference type="AlphaFoldDB" id="A0ABD0PFV7"/>
<comment type="caution">
    <text evidence="5">The sequence shown here is derived from an EMBL/GenBank/DDBJ whole genome shotgun (WGS) entry which is preliminary data.</text>
</comment>
<evidence type="ECO:0000256" key="4">
    <source>
        <dbReference type="ARBA" id="ARBA00022786"/>
    </source>
</evidence>
<feature type="non-terminal residue" evidence="5">
    <location>
        <position position="61"/>
    </location>
</feature>
<protein>
    <submittedName>
        <fullName evidence="5">Uncharacterized protein</fullName>
    </submittedName>
</protein>
<dbReference type="InterPro" id="IPR040394">
    <property type="entry name" value="FBX25/32"/>
</dbReference>
<dbReference type="PANTHER" id="PTHR13123:SF6">
    <property type="entry name" value="F-BOX ONLY PROTEIN 32"/>
    <property type="match status" value="1"/>
</dbReference>
<comment type="subcellular location">
    <subcellularLocation>
        <location evidence="1">Cytoplasm</location>
    </subcellularLocation>
</comment>
<evidence type="ECO:0000313" key="6">
    <source>
        <dbReference type="Proteomes" id="UP001529510"/>
    </source>
</evidence>
<feature type="non-terminal residue" evidence="5">
    <location>
        <position position="1"/>
    </location>
</feature>
<keyword evidence="6" id="KW-1185">Reference proteome</keyword>
<sequence length="61" mass="7189">LEDQQNVRPIKELLQTLYASLCSLVQDMGKSVLVGNINIWVHRMENILQWQQQLDNIQINR</sequence>
<keyword evidence="3" id="KW-0963">Cytoplasm</keyword>
<comment type="pathway">
    <text evidence="2">Protein modification; protein ubiquitination.</text>
</comment>
<name>A0ABD0PFV7_CIRMR</name>
<organism evidence="5 6">
    <name type="scientific">Cirrhinus mrigala</name>
    <name type="common">Mrigala</name>
    <dbReference type="NCBI Taxonomy" id="683832"/>
    <lineage>
        <taxon>Eukaryota</taxon>
        <taxon>Metazoa</taxon>
        <taxon>Chordata</taxon>
        <taxon>Craniata</taxon>
        <taxon>Vertebrata</taxon>
        <taxon>Euteleostomi</taxon>
        <taxon>Actinopterygii</taxon>
        <taxon>Neopterygii</taxon>
        <taxon>Teleostei</taxon>
        <taxon>Ostariophysi</taxon>
        <taxon>Cypriniformes</taxon>
        <taxon>Cyprinidae</taxon>
        <taxon>Labeoninae</taxon>
        <taxon>Labeonini</taxon>
        <taxon>Cirrhinus</taxon>
    </lineage>
</organism>
<accession>A0ABD0PFV7</accession>
<keyword evidence="4" id="KW-0833">Ubl conjugation pathway</keyword>
<evidence type="ECO:0000256" key="3">
    <source>
        <dbReference type="ARBA" id="ARBA00022490"/>
    </source>
</evidence>
<dbReference type="GO" id="GO:0005737">
    <property type="term" value="C:cytoplasm"/>
    <property type="evidence" value="ECO:0007669"/>
    <property type="project" value="UniProtKB-SubCell"/>
</dbReference>
<gene>
    <name evidence="5" type="ORF">M9458_032379</name>
</gene>
<dbReference type="Proteomes" id="UP001529510">
    <property type="component" value="Unassembled WGS sequence"/>
</dbReference>
<evidence type="ECO:0000256" key="2">
    <source>
        <dbReference type="ARBA" id="ARBA00004906"/>
    </source>
</evidence>
<evidence type="ECO:0000256" key="1">
    <source>
        <dbReference type="ARBA" id="ARBA00004496"/>
    </source>
</evidence>
<dbReference type="PANTHER" id="PTHR13123">
    <property type="entry name" value="LD30288P"/>
    <property type="match status" value="1"/>
</dbReference>